<accession>E6QFQ1</accession>
<organism evidence="1">
    <name type="scientific">mine drainage metagenome</name>
    <dbReference type="NCBI Taxonomy" id="410659"/>
    <lineage>
        <taxon>unclassified sequences</taxon>
        <taxon>metagenomes</taxon>
        <taxon>ecological metagenomes</taxon>
    </lineage>
</organism>
<gene>
    <name evidence="1" type="ORF">CARN5_0445</name>
</gene>
<proteinExistence type="predicted"/>
<sequence>MPLRPTRYWSFLGFSHSSNTNVNVNIVSAGAVCQVHTLARKSTTFALTATRFRWERAYKNLAMHHFHLVNPILACETVINDPLRRIKQPVSLYVIRDHLVTKIGLGVPDSLDISGQRSDGRIGQFGILAVLPGGPLESHDPSLSILHHAHCQHFFLFDLCWGKT</sequence>
<dbReference type="EMBL" id="CABP01000155">
    <property type="protein sequence ID" value="CBI06047.1"/>
    <property type="molecule type" value="Genomic_DNA"/>
</dbReference>
<dbReference type="AlphaFoldDB" id="E6QFQ1"/>
<evidence type="ECO:0000313" key="1">
    <source>
        <dbReference type="EMBL" id="CBI06047.1"/>
    </source>
</evidence>
<reference evidence="1" key="1">
    <citation type="submission" date="2009-10" db="EMBL/GenBank/DDBJ databases">
        <title>Diversity of trophic interactions inside an arsenic-rich microbial ecosystem.</title>
        <authorList>
            <person name="Bertin P.N."/>
            <person name="Heinrich-Salmeron A."/>
            <person name="Pelletier E."/>
            <person name="Goulhen-Chollet F."/>
            <person name="Arsene-Ploetze F."/>
            <person name="Gallien S."/>
            <person name="Calteau A."/>
            <person name="Vallenet D."/>
            <person name="Casiot C."/>
            <person name="Chane-Woon-Ming B."/>
            <person name="Giloteaux L."/>
            <person name="Barakat M."/>
            <person name="Bonnefoy V."/>
            <person name="Bruneel O."/>
            <person name="Chandler M."/>
            <person name="Cleiss J."/>
            <person name="Duran R."/>
            <person name="Elbaz-Poulichet F."/>
            <person name="Fonknechten N."/>
            <person name="Lauga B."/>
            <person name="Mornico D."/>
            <person name="Ortet P."/>
            <person name="Schaeffer C."/>
            <person name="Siguier P."/>
            <person name="Alexander Thil Smith A."/>
            <person name="Van Dorsselaer A."/>
            <person name="Weissenbach J."/>
            <person name="Medigue C."/>
            <person name="Le Paslier D."/>
        </authorList>
    </citation>
    <scope>NUCLEOTIDE SEQUENCE</scope>
</reference>
<comment type="caution">
    <text evidence="1">The sequence shown here is derived from an EMBL/GenBank/DDBJ whole genome shotgun (WGS) entry which is preliminary data.</text>
</comment>
<name>E6QFQ1_9ZZZZ</name>
<protein>
    <submittedName>
        <fullName evidence="1">Uncharacterized protein</fullName>
    </submittedName>
</protein>